<gene>
    <name evidence="5" type="primary">LOC107909522</name>
</gene>
<reference evidence="5" key="2">
    <citation type="submission" date="2025-08" db="UniProtKB">
        <authorList>
            <consortium name="RefSeq"/>
        </authorList>
    </citation>
    <scope>IDENTIFICATION</scope>
</reference>
<keyword evidence="2" id="KW-0812">Transmembrane</keyword>
<proteinExistence type="predicted"/>
<dbReference type="GeneID" id="107909522"/>
<dbReference type="AlphaFoldDB" id="A0A1U8JQL6"/>
<dbReference type="KEGG" id="ghi:107909522"/>
<keyword evidence="2" id="KW-0472">Membrane</keyword>
<evidence type="ECO:0000313" key="5">
    <source>
        <dbReference type="RefSeq" id="XP_016692572.1"/>
    </source>
</evidence>
<feature type="domain" description="Myb/SANT-like" evidence="3">
    <location>
        <begin position="116"/>
        <end position="216"/>
    </location>
</feature>
<keyword evidence="2" id="KW-1133">Transmembrane helix</keyword>
<name>A0A1U8JQL6_GOSHI</name>
<dbReference type="STRING" id="3635.A0A1U8JQL6"/>
<evidence type="ECO:0000256" key="1">
    <source>
        <dbReference type="SAM" id="MobiDB-lite"/>
    </source>
</evidence>
<dbReference type="PANTHER" id="PTHR46250">
    <property type="entry name" value="MYB/SANT-LIKE DNA-BINDING DOMAIN PROTEIN-RELATED"/>
    <property type="match status" value="1"/>
</dbReference>
<evidence type="ECO:0000256" key="2">
    <source>
        <dbReference type="SAM" id="Phobius"/>
    </source>
</evidence>
<dbReference type="OrthoDB" id="618098at2759"/>
<dbReference type="Pfam" id="PF12776">
    <property type="entry name" value="Myb_DNA-bind_3"/>
    <property type="match status" value="1"/>
</dbReference>
<keyword evidence="4" id="KW-1185">Reference proteome</keyword>
<feature type="region of interest" description="Disordered" evidence="1">
    <location>
        <begin position="290"/>
        <end position="316"/>
    </location>
</feature>
<sequence>MIAISCFLRLRYYSPSYKVRPERHHQWNLLILLVKKSFIYLISSEADSVHVSLLTTFFPLFLDAMFTLCYCFLFFFGLFDCFLHPQLNVLYSLNHFMSGFSQSSVSSQNSRGTKRKWVPEEDVALVTCMVDLHNVGTFNVDTGFKAGYLNELKKMLEKVLPNTMLKAKPNLESRIRTLKRDWSIVYDMLSGKNTSDFGWDEHKQLVVAEDVVWNSYINSHKEAGQFKHHSFPYYDQLTVIYAKDRATGKDAQTATDVIEEIDVEDVATTNTHEERNDFYGCEADVSLDDMDLSATQTQPARNKGDPTFSKKKKKDF</sequence>
<organism evidence="4 5">
    <name type="scientific">Gossypium hirsutum</name>
    <name type="common">Upland cotton</name>
    <name type="synonym">Gossypium mexicanum</name>
    <dbReference type="NCBI Taxonomy" id="3635"/>
    <lineage>
        <taxon>Eukaryota</taxon>
        <taxon>Viridiplantae</taxon>
        <taxon>Streptophyta</taxon>
        <taxon>Embryophyta</taxon>
        <taxon>Tracheophyta</taxon>
        <taxon>Spermatophyta</taxon>
        <taxon>Magnoliopsida</taxon>
        <taxon>eudicotyledons</taxon>
        <taxon>Gunneridae</taxon>
        <taxon>Pentapetalae</taxon>
        <taxon>rosids</taxon>
        <taxon>malvids</taxon>
        <taxon>Malvales</taxon>
        <taxon>Malvaceae</taxon>
        <taxon>Malvoideae</taxon>
        <taxon>Gossypium</taxon>
    </lineage>
</organism>
<dbReference type="Proteomes" id="UP000818029">
    <property type="component" value="Chromosome D02"/>
</dbReference>
<protein>
    <submittedName>
        <fullName evidence="5">Uncharacterized protein At2g29880 isoform X1</fullName>
    </submittedName>
</protein>
<dbReference type="RefSeq" id="XP_016692572.1">
    <property type="nucleotide sequence ID" value="XM_016837083.2"/>
</dbReference>
<accession>A0A1U8JQL6</accession>
<evidence type="ECO:0000313" key="4">
    <source>
        <dbReference type="Proteomes" id="UP000818029"/>
    </source>
</evidence>
<dbReference type="PaxDb" id="3635-A0A1U8JQL6"/>
<evidence type="ECO:0000259" key="3">
    <source>
        <dbReference type="Pfam" id="PF12776"/>
    </source>
</evidence>
<dbReference type="PANTHER" id="PTHR46250:SF17">
    <property type="entry name" value="MYB_SANT-LIKE DOMAIN-CONTAINING PROTEIN"/>
    <property type="match status" value="1"/>
</dbReference>
<reference evidence="4" key="1">
    <citation type="journal article" date="2020" name="Nat. Genet.">
        <title>Genomic diversifications of five Gossypium allopolyploid species and their impact on cotton improvement.</title>
        <authorList>
            <person name="Chen Z.J."/>
            <person name="Sreedasyam A."/>
            <person name="Ando A."/>
            <person name="Song Q."/>
            <person name="De Santiago L.M."/>
            <person name="Hulse-Kemp A.M."/>
            <person name="Ding M."/>
            <person name="Ye W."/>
            <person name="Kirkbride R.C."/>
            <person name="Jenkins J."/>
            <person name="Plott C."/>
            <person name="Lovell J."/>
            <person name="Lin Y.M."/>
            <person name="Vaughn R."/>
            <person name="Liu B."/>
            <person name="Simpson S."/>
            <person name="Scheffler B.E."/>
            <person name="Wen L."/>
            <person name="Saski C.A."/>
            <person name="Grover C.E."/>
            <person name="Hu G."/>
            <person name="Conover J.L."/>
            <person name="Carlson J.W."/>
            <person name="Shu S."/>
            <person name="Boston L.B."/>
            <person name="Williams M."/>
            <person name="Peterson D.G."/>
            <person name="McGee K."/>
            <person name="Jones D.C."/>
            <person name="Wendel J.F."/>
            <person name="Stelly D.M."/>
            <person name="Grimwood J."/>
            <person name="Schmutz J."/>
        </authorList>
    </citation>
    <scope>NUCLEOTIDE SEQUENCE [LARGE SCALE GENOMIC DNA]</scope>
    <source>
        <strain evidence="4">cv. TM-1</strain>
    </source>
</reference>
<dbReference type="InterPro" id="IPR024752">
    <property type="entry name" value="Myb/SANT-like_dom"/>
</dbReference>
<feature type="transmembrane region" description="Helical" evidence="2">
    <location>
        <begin position="64"/>
        <end position="83"/>
    </location>
</feature>